<organism evidence="1 2">
    <name type="scientific">Paracoccidioides brasiliensis</name>
    <dbReference type="NCBI Taxonomy" id="121759"/>
    <lineage>
        <taxon>Eukaryota</taxon>
        <taxon>Fungi</taxon>
        <taxon>Dikarya</taxon>
        <taxon>Ascomycota</taxon>
        <taxon>Pezizomycotina</taxon>
        <taxon>Eurotiomycetes</taxon>
        <taxon>Eurotiomycetidae</taxon>
        <taxon>Onygenales</taxon>
        <taxon>Ajellomycetaceae</taxon>
        <taxon>Paracoccidioides</taxon>
    </lineage>
</organism>
<dbReference type="Proteomes" id="UP000242814">
    <property type="component" value="Unassembled WGS sequence"/>
</dbReference>
<sequence length="175" mass="19083">MSKNSKVTKSKAGLADLTNAGGLADINRQILLRSADDVISPAIPIVFALKEATNWAGNTTCSCRYSLTFPTCIPVTFSSVVEGEAGRNAERIGLGVTAKHDEEELKMPQERLRRPCACMEDPRRRNSAARRNQRAESAILPLLGLADIPNVRIFQLNVRTMNDSLNADGITQCRG</sequence>
<proteinExistence type="predicted"/>
<dbReference type="EMBL" id="LZYO01000225">
    <property type="protein sequence ID" value="ODH25605.1"/>
    <property type="molecule type" value="Genomic_DNA"/>
</dbReference>
<protein>
    <submittedName>
        <fullName evidence="1">Uncharacterized protein</fullName>
    </submittedName>
</protein>
<comment type="caution">
    <text evidence="1">The sequence shown here is derived from an EMBL/GenBank/DDBJ whole genome shotgun (WGS) entry which is preliminary data.</text>
</comment>
<name>A0A1D2JB22_PARBR</name>
<evidence type="ECO:0000313" key="1">
    <source>
        <dbReference type="EMBL" id="ODH25605.1"/>
    </source>
</evidence>
<accession>A0A1D2JB22</accession>
<gene>
    <name evidence="1" type="ORF">ACO22_05221</name>
</gene>
<dbReference type="AlphaFoldDB" id="A0A1D2JB22"/>
<reference evidence="1 2" key="1">
    <citation type="submission" date="2016-06" db="EMBL/GenBank/DDBJ databases">
        <authorList>
            <person name="Kjaerup R.B."/>
            <person name="Dalgaard T.S."/>
            <person name="Juul-Madsen H.R."/>
        </authorList>
    </citation>
    <scope>NUCLEOTIDE SEQUENCE [LARGE SCALE GENOMIC DNA]</scope>
    <source>
        <strain evidence="1 2">Pb300</strain>
    </source>
</reference>
<dbReference type="VEuPathDB" id="FungiDB:PABG_05781"/>
<evidence type="ECO:0000313" key="2">
    <source>
        <dbReference type="Proteomes" id="UP000242814"/>
    </source>
</evidence>